<proteinExistence type="predicted"/>
<keyword evidence="2 3" id="KW-0802">TPR repeat</keyword>
<evidence type="ECO:0000313" key="5">
    <source>
        <dbReference type="EMBL" id="USR90865.1"/>
    </source>
</evidence>
<dbReference type="PANTHER" id="PTHR44943:SF8">
    <property type="entry name" value="TPR REPEAT-CONTAINING PROTEIN MJ0263"/>
    <property type="match status" value="1"/>
</dbReference>
<evidence type="ECO:0000313" key="6">
    <source>
        <dbReference type="Proteomes" id="UP001056708"/>
    </source>
</evidence>
<evidence type="ECO:0000256" key="4">
    <source>
        <dbReference type="SAM" id="SignalP"/>
    </source>
</evidence>
<feature type="chain" id="PRO_5046997566" evidence="4">
    <location>
        <begin position="20"/>
        <end position="294"/>
    </location>
</feature>
<dbReference type="Gene3D" id="1.25.40.10">
    <property type="entry name" value="Tetratricopeptide repeat domain"/>
    <property type="match status" value="2"/>
</dbReference>
<dbReference type="EMBL" id="CP098611">
    <property type="protein sequence ID" value="USR90865.1"/>
    <property type="molecule type" value="Genomic_DNA"/>
</dbReference>
<name>A0ABY5APX2_9CYAN</name>
<dbReference type="InterPro" id="IPR019734">
    <property type="entry name" value="TPR_rpt"/>
</dbReference>
<dbReference type="PANTHER" id="PTHR44943">
    <property type="entry name" value="CELLULOSE SYNTHASE OPERON PROTEIN C"/>
    <property type="match status" value="1"/>
</dbReference>
<dbReference type="PROSITE" id="PS50293">
    <property type="entry name" value="TPR_REGION"/>
    <property type="match status" value="1"/>
</dbReference>
<protein>
    <submittedName>
        <fullName evidence="5">Tetratricopeptide repeat protein</fullName>
    </submittedName>
</protein>
<evidence type="ECO:0000256" key="1">
    <source>
        <dbReference type="ARBA" id="ARBA00022737"/>
    </source>
</evidence>
<reference evidence="5" key="1">
    <citation type="submission" date="2022-06" db="EMBL/GenBank/DDBJ databases">
        <title>Genome sequence of Phormidium yuhuli AB48 isolated from an industrial photobioreactor environment.</title>
        <authorList>
            <person name="Qiu Y."/>
            <person name="Noonan A.J.C."/>
            <person name="Dofher K."/>
            <person name="Koch M."/>
            <person name="Kieft B."/>
            <person name="Lin X."/>
            <person name="Ziels R.M."/>
            <person name="Hallam S.J."/>
        </authorList>
    </citation>
    <scope>NUCLEOTIDE SEQUENCE</scope>
    <source>
        <strain evidence="5">AB48</strain>
    </source>
</reference>
<feature type="repeat" description="TPR" evidence="3">
    <location>
        <begin position="78"/>
        <end position="111"/>
    </location>
</feature>
<sequence length="294" mass="32984">MPKRHFWISLLITLGLAAAAEPARGQAQLPHVPELDREQLEELGSSILQEADRWARFQQYDRALPRAELGVELLPSSAQAWGILGSLYLQVDRVEDGIAALRTARSLEPENALVRFALGSAYFQAENYEEAVNELRAGLDLEPGELGALFDLGNAYFMKGDFQKAIDYYETAFEQNDTFWPAINNIGLVRYEMGEVDEALELWEASQALAPQEAEPQLAIAVARYARGDRTAVRLAEAALELDVRYAEIDFLELNLWGERLIADARELLSTPQIQQVVSAVRNRRQPLSIEMIP</sequence>
<dbReference type="Pfam" id="PF13432">
    <property type="entry name" value="TPR_16"/>
    <property type="match status" value="2"/>
</dbReference>
<dbReference type="SUPFAM" id="SSF48452">
    <property type="entry name" value="TPR-like"/>
    <property type="match status" value="1"/>
</dbReference>
<dbReference type="RefSeq" id="WP_252662889.1">
    <property type="nucleotide sequence ID" value="NZ_CP098611.1"/>
</dbReference>
<keyword evidence="6" id="KW-1185">Reference proteome</keyword>
<evidence type="ECO:0000256" key="3">
    <source>
        <dbReference type="PROSITE-ProRule" id="PRU00339"/>
    </source>
</evidence>
<dbReference type="Proteomes" id="UP001056708">
    <property type="component" value="Chromosome"/>
</dbReference>
<dbReference type="SMART" id="SM00028">
    <property type="entry name" value="TPR"/>
    <property type="match status" value="4"/>
</dbReference>
<evidence type="ECO:0000256" key="2">
    <source>
        <dbReference type="ARBA" id="ARBA00022803"/>
    </source>
</evidence>
<dbReference type="PROSITE" id="PS50005">
    <property type="entry name" value="TPR"/>
    <property type="match status" value="4"/>
</dbReference>
<organism evidence="5 6">
    <name type="scientific">Phormidium yuhuli AB48</name>
    <dbReference type="NCBI Taxonomy" id="2940671"/>
    <lineage>
        <taxon>Bacteria</taxon>
        <taxon>Bacillati</taxon>
        <taxon>Cyanobacteriota</taxon>
        <taxon>Cyanophyceae</taxon>
        <taxon>Oscillatoriophycideae</taxon>
        <taxon>Oscillatoriales</taxon>
        <taxon>Oscillatoriaceae</taxon>
        <taxon>Phormidium</taxon>
        <taxon>Phormidium yuhuli</taxon>
    </lineage>
</organism>
<keyword evidence="4" id="KW-0732">Signal</keyword>
<feature type="repeat" description="TPR" evidence="3">
    <location>
        <begin position="146"/>
        <end position="179"/>
    </location>
</feature>
<dbReference type="InterPro" id="IPR051685">
    <property type="entry name" value="Ycf3/AcsC/BcsC/TPR_MFPF"/>
</dbReference>
<keyword evidence="1" id="KW-0677">Repeat</keyword>
<feature type="repeat" description="TPR" evidence="3">
    <location>
        <begin position="180"/>
        <end position="213"/>
    </location>
</feature>
<feature type="repeat" description="TPR" evidence="3">
    <location>
        <begin position="112"/>
        <end position="145"/>
    </location>
</feature>
<dbReference type="InterPro" id="IPR011990">
    <property type="entry name" value="TPR-like_helical_dom_sf"/>
</dbReference>
<accession>A0ABY5APX2</accession>
<gene>
    <name evidence="5" type="ORF">NEA10_18905</name>
</gene>
<feature type="signal peptide" evidence="4">
    <location>
        <begin position="1"/>
        <end position="19"/>
    </location>
</feature>